<evidence type="ECO:0000256" key="1">
    <source>
        <dbReference type="ARBA" id="ARBA00010936"/>
    </source>
</evidence>
<evidence type="ECO:0000256" key="6">
    <source>
        <dbReference type="ARBA" id="ARBA00056337"/>
    </source>
</evidence>
<gene>
    <name evidence="7 8" type="primary">deoC</name>
    <name evidence="8" type="ORF">CLVI_29340</name>
</gene>
<comment type="similarity">
    <text evidence="1 7">Belongs to the DeoC/FbaB aldolase family. DeoC type 1 subfamily.</text>
</comment>
<dbReference type="NCBIfam" id="TIGR00126">
    <property type="entry name" value="deoC"/>
    <property type="match status" value="1"/>
</dbReference>
<comment type="pathway">
    <text evidence="7">Carbohydrate degradation; 2-deoxy-D-ribose 1-phosphate degradation; D-glyceraldehyde 3-phosphate and acetaldehyde from 2-deoxy-alpha-D-ribose 1-phosphate: step 2/2.</text>
</comment>
<dbReference type="RefSeq" id="WP_106060838.1">
    <property type="nucleotide sequence ID" value="NZ_PVXQ01000041.1"/>
</dbReference>
<dbReference type="FunFam" id="3.20.20.70:FF:000044">
    <property type="entry name" value="Deoxyribose-phosphate aldolase"/>
    <property type="match status" value="1"/>
</dbReference>
<evidence type="ECO:0000256" key="7">
    <source>
        <dbReference type="HAMAP-Rule" id="MF_00114"/>
    </source>
</evidence>
<evidence type="ECO:0000256" key="5">
    <source>
        <dbReference type="ARBA" id="ARBA00048791"/>
    </source>
</evidence>
<dbReference type="PIRSF" id="PIRSF001357">
    <property type="entry name" value="DeoC"/>
    <property type="match status" value="1"/>
</dbReference>
<protein>
    <recommendedName>
        <fullName evidence="7">Deoxyribose-phosphate aldolase</fullName>
        <shortName evidence="7">DERA</shortName>
        <ecNumber evidence="7">4.1.2.4</ecNumber>
    </recommendedName>
    <alternativeName>
        <fullName evidence="7">2-deoxy-D-ribose 5-phosphate aldolase</fullName>
    </alternativeName>
    <alternativeName>
        <fullName evidence="7">Phosphodeoxyriboaldolase</fullName>
        <shortName evidence="7">Deoxyriboaldolase</shortName>
    </alternativeName>
</protein>
<dbReference type="SMART" id="SM01133">
    <property type="entry name" value="DeoC"/>
    <property type="match status" value="1"/>
</dbReference>
<reference evidence="8 9" key="1">
    <citation type="submission" date="2018-03" db="EMBL/GenBank/DDBJ databases">
        <title>Genome sequence of Clostridium vincentii DSM 10228.</title>
        <authorList>
            <person name="Poehlein A."/>
            <person name="Daniel R."/>
        </authorList>
    </citation>
    <scope>NUCLEOTIDE SEQUENCE [LARGE SCALE GENOMIC DNA]</scope>
    <source>
        <strain evidence="8 9">DSM 10228</strain>
    </source>
</reference>
<organism evidence="8 9">
    <name type="scientific">Clostridium vincentii</name>
    <dbReference type="NCBI Taxonomy" id="52704"/>
    <lineage>
        <taxon>Bacteria</taxon>
        <taxon>Bacillati</taxon>
        <taxon>Bacillota</taxon>
        <taxon>Clostridia</taxon>
        <taxon>Eubacteriales</taxon>
        <taxon>Clostridiaceae</taxon>
        <taxon>Clostridium</taxon>
    </lineage>
</organism>
<dbReference type="OrthoDB" id="9778711at2"/>
<keyword evidence="2 7" id="KW-0963">Cytoplasm</keyword>
<dbReference type="GO" id="GO:0006018">
    <property type="term" value="P:2-deoxyribose 1-phosphate catabolic process"/>
    <property type="evidence" value="ECO:0007669"/>
    <property type="project" value="UniProtKB-UniRule"/>
</dbReference>
<dbReference type="InterPro" id="IPR028581">
    <property type="entry name" value="DeoC_typeI"/>
</dbReference>
<dbReference type="Pfam" id="PF01791">
    <property type="entry name" value="DeoC"/>
    <property type="match status" value="1"/>
</dbReference>
<keyword evidence="9" id="KW-1185">Reference proteome</keyword>
<feature type="active site" description="Schiff-base intermediate with acetaldehyde" evidence="7">
    <location>
        <position position="153"/>
    </location>
</feature>
<dbReference type="EC" id="4.1.2.4" evidence="7"/>
<evidence type="ECO:0000256" key="4">
    <source>
        <dbReference type="ARBA" id="ARBA00023270"/>
    </source>
</evidence>
<dbReference type="PANTHER" id="PTHR10889:SF1">
    <property type="entry name" value="DEOXYRIBOSE-PHOSPHATE ALDOLASE"/>
    <property type="match status" value="1"/>
</dbReference>
<comment type="catalytic activity">
    <reaction evidence="5 7">
        <text>2-deoxy-D-ribose 5-phosphate = D-glyceraldehyde 3-phosphate + acetaldehyde</text>
        <dbReference type="Rhea" id="RHEA:12821"/>
        <dbReference type="ChEBI" id="CHEBI:15343"/>
        <dbReference type="ChEBI" id="CHEBI:59776"/>
        <dbReference type="ChEBI" id="CHEBI:62877"/>
        <dbReference type="EC" id="4.1.2.4"/>
    </reaction>
</comment>
<accession>A0A2T0BAE9</accession>
<dbReference type="EMBL" id="PVXQ01000041">
    <property type="protein sequence ID" value="PRR80876.1"/>
    <property type="molecule type" value="Genomic_DNA"/>
</dbReference>
<keyword evidence="4 7" id="KW-0704">Schiff base</keyword>
<comment type="function">
    <text evidence="6 7">Catalyzes a reversible aldol reaction between acetaldehyde and D-glyceraldehyde 3-phosphate to generate 2-deoxy-D-ribose 5-phosphate.</text>
</comment>
<evidence type="ECO:0000256" key="3">
    <source>
        <dbReference type="ARBA" id="ARBA00023239"/>
    </source>
</evidence>
<dbReference type="InterPro" id="IPR011343">
    <property type="entry name" value="DeoC"/>
</dbReference>
<dbReference type="GO" id="GO:0004139">
    <property type="term" value="F:deoxyribose-phosphate aldolase activity"/>
    <property type="evidence" value="ECO:0007669"/>
    <property type="project" value="UniProtKB-UniRule"/>
</dbReference>
<proteinExistence type="inferred from homology"/>
<dbReference type="InterPro" id="IPR013785">
    <property type="entry name" value="Aldolase_TIM"/>
</dbReference>
<dbReference type="SUPFAM" id="SSF51569">
    <property type="entry name" value="Aldolase"/>
    <property type="match status" value="1"/>
</dbReference>
<evidence type="ECO:0000313" key="9">
    <source>
        <dbReference type="Proteomes" id="UP000239471"/>
    </source>
</evidence>
<feature type="active site" description="Proton donor/acceptor" evidence="7">
    <location>
        <position position="182"/>
    </location>
</feature>
<dbReference type="HAMAP" id="MF_00114">
    <property type="entry name" value="DeoC_type1"/>
    <property type="match status" value="1"/>
</dbReference>
<dbReference type="CDD" id="cd00959">
    <property type="entry name" value="DeoC"/>
    <property type="match status" value="1"/>
</dbReference>
<dbReference type="PANTHER" id="PTHR10889">
    <property type="entry name" value="DEOXYRIBOSE-PHOSPHATE ALDOLASE"/>
    <property type="match status" value="1"/>
</dbReference>
<dbReference type="InterPro" id="IPR002915">
    <property type="entry name" value="DeoC/FbaB/LacD_aldolase"/>
</dbReference>
<evidence type="ECO:0000313" key="8">
    <source>
        <dbReference type="EMBL" id="PRR80876.1"/>
    </source>
</evidence>
<sequence length="221" mass="24430">MDKKKILNTVDHTLLSQTCTFEEIKGLCDDGIKFKTASVCIPPSYVERAKEYVGDRLTLCTVIGFPNGYITKSTKIFETQDAIKNGADEIDMVINLGYVKENRFDLVEDEIRDIRKVCGSKILKVIIETCFLSEEEKIKMCEVVTRAGADYIKTSTGFGTGGATKEDLELMKKHVGPNVKIKAAGGVRDLETAELFINIGASRLGTSSVVKIIKNEKVMGY</sequence>
<dbReference type="Gene3D" id="3.20.20.70">
    <property type="entry name" value="Aldolase class I"/>
    <property type="match status" value="1"/>
</dbReference>
<dbReference type="AlphaFoldDB" id="A0A2T0BAE9"/>
<dbReference type="GO" id="GO:0009264">
    <property type="term" value="P:deoxyribonucleotide catabolic process"/>
    <property type="evidence" value="ECO:0007669"/>
    <property type="project" value="UniProtKB-UniRule"/>
</dbReference>
<comment type="subcellular location">
    <subcellularLocation>
        <location evidence="7">Cytoplasm</location>
    </subcellularLocation>
</comment>
<comment type="caution">
    <text evidence="8">The sequence shown here is derived from an EMBL/GenBank/DDBJ whole genome shotgun (WGS) entry which is preliminary data.</text>
</comment>
<name>A0A2T0BAE9_9CLOT</name>
<dbReference type="GO" id="GO:0016052">
    <property type="term" value="P:carbohydrate catabolic process"/>
    <property type="evidence" value="ECO:0007669"/>
    <property type="project" value="TreeGrafter"/>
</dbReference>
<dbReference type="UniPathway" id="UPA00002">
    <property type="reaction ID" value="UER00468"/>
</dbReference>
<feature type="active site" description="Proton donor/acceptor" evidence="7">
    <location>
        <position position="91"/>
    </location>
</feature>
<dbReference type="GO" id="GO:0005737">
    <property type="term" value="C:cytoplasm"/>
    <property type="evidence" value="ECO:0007669"/>
    <property type="project" value="UniProtKB-SubCell"/>
</dbReference>
<evidence type="ECO:0000256" key="2">
    <source>
        <dbReference type="ARBA" id="ARBA00022490"/>
    </source>
</evidence>
<dbReference type="Proteomes" id="UP000239471">
    <property type="component" value="Unassembled WGS sequence"/>
</dbReference>
<keyword evidence="3 7" id="KW-0456">Lyase</keyword>